<dbReference type="PROSITE" id="PS50893">
    <property type="entry name" value="ABC_TRANSPORTER_2"/>
    <property type="match status" value="2"/>
</dbReference>
<evidence type="ECO:0000256" key="2">
    <source>
        <dbReference type="ARBA" id="ARBA00022741"/>
    </source>
</evidence>
<dbReference type="SMART" id="SM00382">
    <property type="entry name" value="AAA"/>
    <property type="match status" value="2"/>
</dbReference>
<dbReference type="GO" id="GO:0016887">
    <property type="term" value="F:ATP hydrolysis activity"/>
    <property type="evidence" value="ECO:0007669"/>
    <property type="project" value="InterPro"/>
</dbReference>
<evidence type="ECO:0000313" key="6">
    <source>
        <dbReference type="Proteomes" id="UP000190042"/>
    </source>
</evidence>
<name>A0A1T4YXQ1_9BACL</name>
<proteinExistence type="predicted"/>
<evidence type="ECO:0000256" key="3">
    <source>
        <dbReference type="ARBA" id="ARBA00022840"/>
    </source>
</evidence>
<dbReference type="AlphaFoldDB" id="A0A1T4YXQ1"/>
<dbReference type="PANTHER" id="PTHR19211">
    <property type="entry name" value="ATP-BINDING TRANSPORT PROTEIN-RELATED"/>
    <property type="match status" value="1"/>
</dbReference>
<dbReference type="CDD" id="cd03221">
    <property type="entry name" value="ABCF_EF-3"/>
    <property type="match status" value="2"/>
</dbReference>
<protein>
    <submittedName>
        <fullName evidence="5">Macrolide transport system ATP-binding/permease protein</fullName>
    </submittedName>
</protein>
<dbReference type="Pfam" id="PF00005">
    <property type="entry name" value="ABC_tran"/>
    <property type="match status" value="3"/>
</dbReference>
<dbReference type="InterPro" id="IPR050611">
    <property type="entry name" value="ABCF"/>
</dbReference>
<dbReference type="SUPFAM" id="SSF52540">
    <property type="entry name" value="P-loop containing nucleoside triphosphate hydrolases"/>
    <property type="match status" value="2"/>
</dbReference>
<sequence>MQVTVTHRLFKETTLTIERGETIGIVGPNGCGKSTLLHQLHDTIKTSALMTQEAQSEKLEFTSEELAFLSDWQVPALPYEKLSGGEQLKLRLAKALTSRAPILLLDEPTNHLDDDSLAKLTELVQTSSKTWIIVSHDRFFLDQVATTIWAIDDGAIDVVTGDYSHYETWRKAKRDSQAHAYTVQQKHIARVEQQLNELQTWSATMHKESTAAHHPKAMGAKEYYRTKAKRADKQVKSKRKKLEQQLQEHHIDKVSKEHTIHFSLAVERTIGKRIIELKNVAVSPILQDVNLVVTRGEKVAILGANGAGKSTLLHAIYTSAITSGELWLTEAANIGYLSQSVFDLPLEQTVAEFFTYDNFEEEGTIRTQLILLGFTNAHWHTAIHELSMGERIKLKIAKFIMERRNVLLLDEPTNHLDIASREQLEDALLAYEGTLIFVSHDRYFREKLATRSVTVENGTLHLPQAKQTMNEVLLALETEKQAVLGQLSYLTPKDPQYAVLDARFTELLKLIKKAKS</sequence>
<dbReference type="PANTHER" id="PTHR19211:SF100">
    <property type="entry name" value="RIBOSOME PROTECTION PROTEIN VMLR"/>
    <property type="match status" value="1"/>
</dbReference>
<dbReference type="Proteomes" id="UP000190042">
    <property type="component" value="Unassembled WGS sequence"/>
</dbReference>
<evidence type="ECO:0000313" key="5">
    <source>
        <dbReference type="EMBL" id="SKB06554.1"/>
    </source>
</evidence>
<dbReference type="NCBIfam" id="NF000355">
    <property type="entry name" value="ribo_prot_ABC_F"/>
    <property type="match status" value="1"/>
</dbReference>
<dbReference type="GO" id="GO:0005524">
    <property type="term" value="F:ATP binding"/>
    <property type="evidence" value="ECO:0007669"/>
    <property type="project" value="UniProtKB-KW"/>
</dbReference>
<reference evidence="6" key="1">
    <citation type="submission" date="2017-02" db="EMBL/GenBank/DDBJ databases">
        <authorList>
            <person name="Varghese N."/>
            <person name="Submissions S."/>
        </authorList>
    </citation>
    <scope>NUCLEOTIDE SEQUENCE [LARGE SCALE GENOMIC DNA]</scope>
    <source>
        <strain evidence="6">DSM 23966</strain>
    </source>
</reference>
<dbReference type="Gene3D" id="3.40.50.300">
    <property type="entry name" value="P-loop containing nucleotide triphosphate hydrolases"/>
    <property type="match status" value="3"/>
</dbReference>
<accession>A0A1T4YXQ1</accession>
<dbReference type="RefSeq" id="WP_009499265.1">
    <property type="nucleotide sequence ID" value="NZ_FUYJ01000011.1"/>
</dbReference>
<gene>
    <name evidence="5" type="ORF">SAMN04244570_0186</name>
</gene>
<dbReference type="InterPro" id="IPR003439">
    <property type="entry name" value="ABC_transporter-like_ATP-bd"/>
</dbReference>
<dbReference type="InterPro" id="IPR027417">
    <property type="entry name" value="P-loop_NTPase"/>
</dbReference>
<feature type="domain" description="ABC transporter" evidence="4">
    <location>
        <begin position="260"/>
        <end position="482"/>
    </location>
</feature>
<keyword evidence="1" id="KW-0677">Repeat</keyword>
<keyword evidence="2" id="KW-0547">Nucleotide-binding</keyword>
<keyword evidence="6" id="KW-1185">Reference proteome</keyword>
<evidence type="ECO:0000259" key="4">
    <source>
        <dbReference type="PROSITE" id="PS50893"/>
    </source>
</evidence>
<dbReference type="InterPro" id="IPR003593">
    <property type="entry name" value="AAA+_ATPase"/>
</dbReference>
<dbReference type="EMBL" id="FUYJ01000011">
    <property type="protein sequence ID" value="SKB06554.1"/>
    <property type="molecule type" value="Genomic_DNA"/>
</dbReference>
<feature type="domain" description="ABC transporter" evidence="4">
    <location>
        <begin position="1"/>
        <end position="178"/>
    </location>
</feature>
<keyword evidence="3 5" id="KW-0067">ATP-binding</keyword>
<organism evidence="5 6">
    <name type="scientific">Sporosarcina newyorkensis</name>
    <dbReference type="NCBI Taxonomy" id="759851"/>
    <lineage>
        <taxon>Bacteria</taxon>
        <taxon>Bacillati</taxon>
        <taxon>Bacillota</taxon>
        <taxon>Bacilli</taxon>
        <taxon>Bacillales</taxon>
        <taxon>Caryophanaceae</taxon>
        <taxon>Sporosarcina</taxon>
    </lineage>
</organism>
<evidence type="ECO:0000256" key="1">
    <source>
        <dbReference type="ARBA" id="ARBA00022737"/>
    </source>
</evidence>